<dbReference type="PROSITE" id="PS50092">
    <property type="entry name" value="TSP1"/>
    <property type="match status" value="1"/>
</dbReference>
<proteinExistence type="predicted"/>
<feature type="region of interest" description="Disordered" evidence="3">
    <location>
        <begin position="132"/>
        <end position="152"/>
    </location>
</feature>
<reference evidence="4" key="3">
    <citation type="submission" date="2025-09" db="UniProtKB">
        <authorList>
            <consortium name="Ensembl"/>
        </authorList>
    </citation>
    <scope>IDENTIFICATION</scope>
</reference>
<accession>H3BHJ8</accession>
<dbReference type="EMBL" id="AFYH01009777">
    <property type="status" value="NOT_ANNOTATED_CDS"/>
    <property type="molecule type" value="Genomic_DNA"/>
</dbReference>
<dbReference type="PANTHER" id="PTHR13723:SF16">
    <property type="entry name" value="THROMBOSPONDIN TYPE-1 DOMAIN-CONTAINING PROTEIN 4"/>
    <property type="match status" value="1"/>
</dbReference>
<organism evidence="4 5">
    <name type="scientific">Latimeria chalumnae</name>
    <name type="common">Coelacanth</name>
    <dbReference type="NCBI Taxonomy" id="7897"/>
    <lineage>
        <taxon>Eukaryota</taxon>
        <taxon>Metazoa</taxon>
        <taxon>Chordata</taxon>
        <taxon>Craniata</taxon>
        <taxon>Vertebrata</taxon>
        <taxon>Euteleostomi</taxon>
        <taxon>Coelacanthiformes</taxon>
        <taxon>Coelacanthidae</taxon>
        <taxon>Latimeria</taxon>
    </lineage>
</organism>
<reference evidence="5" key="1">
    <citation type="submission" date="2011-08" db="EMBL/GenBank/DDBJ databases">
        <title>The draft genome of Latimeria chalumnae.</title>
        <authorList>
            <person name="Di Palma F."/>
            <person name="Alfoldi J."/>
            <person name="Johnson J."/>
            <person name="Berlin A."/>
            <person name="Gnerre S."/>
            <person name="Jaffe D."/>
            <person name="MacCallum I."/>
            <person name="Young S."/>
            <person name="Walker B.J."/>
            <person name="Lander E."/>
            <person name="Lindblad-Toh K."/>
        </authorList>
    </citation>
    <scope>NUCLEOTIDE SEQUENCE [LARGE SCALE GENOMIC DNA]</scope>
    <source>
        <strain evidence="5">Wild caught</strain>
    </source>
</reference>
<sequence>VLLYMSTRIGKLTFLKVLNSQMSINLPLYFQVPQRIEVQNNAAEETNTGIPGMWGSWGPWSACSRTCNGGVMEQTRPCLPAYYQERPYRRRGQQSQPPERTFSYQYPHHYENTVNPHSGHVISAIRTSVPLHRNEGQLRTGLQSSVSGGRNG</sequence>
<dbReference type="InterPro" id="IPR050439">
    <property type="entry name" value="ADAMTS_ADAMTS-like"/>
</dbReference>
<dbReference type="GO" id="GO:0031012">
    <property type="term" value="C:extracellular matrix"/>
    <property type="evidence" value="ECO:0007669"/>
    <property type="project" value="TreeGrafter"/>
</dbReference>
<reference evidence="4" key="2">
    <citation type="submission" date="2025-08" db="UniProtKB">
        <authorList>
            <consortium name="Ensembl"/>
        </authorList>
    </citation>
    <scope>IDENTIFICATION</scope>
</reference>
<dbReference type="GeneTree" id="ENSGT00940000166322"/>
<dbReference type="HOGENOM" id="CLU_1901043_0_0_1"/>
<dbReference type="GO" id="GO:0004222">
    <property type="term" value="F:metalloendopeptidase activity"/>
    <property type="evidence" value="ECO:0007669"/>
    <property type="project" value="TreeGrafter"/>
</dbReference>
<evidence type="ECO:0000256" key="2">
    <source>
        <dbReference type="ARBA" id="ARBA00022525"/>
    </source>
</evidence>
<dbReference type="GO" id="GO:0005576">
    <property type="term" value="C:extracellular region"/>
    <property type="evidence" value="ECO:0007669"/>
    <property type="project" value="UniProtKB-SubCell"/>
</dbReference>
<comment type="subcellular location">
    <subcellularLocation>
        <location evidence="1">Secreted</location>
    </subcellularLocation>
</comment>
<evidence type="ECO:0000313" key="5">
    <source>
        <dbReference type="Proteomes" id="UP000008672"/>
    </source>
</evidence>
<dbReference type="InterPro" id="IPR036383">
    <property type="entry name" value="TSP1_rpt_sf"/>
</dbReference>
<evidence type="ECO:0000256" key="3">
    <source>
        <dbReference type="SAM" id="MobiDB-lite"/>
    </source>
</evidence>
<feature type="compositionally biased region" description="Polar residues" evidence="3">
    <location>
        <begin position="140"/>
        <end position="152"/>
    </location>
</feature>
<evidence type="ECO:0000256" key="1">
    <source>
        <dbReference type="ARBA" id="ARBA00004613"/>
    </source>
</evidence>
<keyword evidence="2" id="KW-0964">Secreted</keyword>
<dbReference type="Ensembl" id="ENSLACT00000021510.1">
    <property type="protein sequence ID" value="ENSLACP00000021369.1"/>
    <property type="gene ID" value="ENSLACG00000018776.1"/>
</dbReference>
<dbReference type="GO" id="GO:0030198">
    <property type="term" value="P:extracellular matrix organization"/>
    <property type="evidence" value="ECO:0007669"/>
    <property type="project" value="TreeGrafter"/>
</dbReference>
<dbReference type="SUPFAM" id="SSF82895">
    <property type="entry name" value="TSP-1 type 1 repeat"/>
    <property type="match status" value="1"/>
</dbReference>
<dbReference type="Pfam" id="PF00090">
    <property type="entry name" value="TSP_1"/>
    <property type="match status" value="1"/>
</dbReference>
<dbReference type="InterPro" id="IPR000884">
    <property type="entry name" value="TSP1_rpt"/>
</dbReference>
<dbReference type="PANTHER" id="PTHR13723">
    <property type="entry name" value="ADAMTS A DISINTEGRIN AND METALLOPROTEASE WITH THROMBOSPONDIN MOTIFS PROTEASE"/>
    <property type="match status" value="1"/>
</dbReference>
<dbReference type="Proteomes" id="UP000008672">
    <property type="component" value="Unassembled WGS sequence"/>
</dbReference>
<dbReference type="EMBL" id="AFYH01009776">
    <property type="status" value="NOT_ANNOTATED_CDS"/>
    <property type="molecule type" value="Genomic_DNA"/>
</dbReference>
<keyword evidence="5" id="KW-1185">Reference proteome</keyword>
<dbReference type="GO" id="GO:0006508">
    <property type="term" value="P:proteolysis"/>
    <property type="evidence" value="ECO:0007669"/>
    <property type="project" value="TreeGrafter"/>
</dbReference>
<protein>
    <submittedName>
        <fullName evidence="4">Uncharacterized protein</fullName>
    </submittedName>
</protein>
<dbReference type="Gene3D" id="2.20.100.10">
    <property type="entry name" value="Thrombospondin type-1 (TSP1) repeat"/>
    <property type="match status" value="1"/>
</dbReference>
<dbReference type="AlphaFoldDB" id="H3BHJ8"/>
<name>H3BHJ8_LATCH</name>
<evidence type="ECO:0000313" key="4">
    <source>
        <dbReference type="Ensembl" id="ENSLACP00000021369.1"/>
    </source>
</evidence>